<feature type="domain" description="Sulfatase-modifying factor enzyme-like" evidence="3">
    <location>
        <begin position="387"/>
        <end position="620"/>
    </location>
</feature>
<dbReference type="Proteomes" id="UP001247805">
    <property type="component" value="Unassembled WGS sequence"/>
</dbReference>
<feature type="coiled-coil region" evidence="1">
    <location>
        <begin position="115"/>
        <end position="159"/>
    </location>
</feature>
<protein>
    <submittedName>
        <fullName evidence="5">SUMF1/EgtB/PvdO family nonheme iron enzyme</fullName>
    </submittedName>
</protein>
<dbReference type="EMBL" id="JAWDIO010000002">
    <property type="protein sequence ID" value="MDU0353113.1"/>
    <property type="molecule type" value="Genomic_DNA"/>
</dbReference>
<dbReference type="PANTHER" id="PTHR23150">
    <property type="entry name" value="SULFATASE MODIFYING FACTOR 1, 2"/>
    <property type="match status" value="1"/>
</dbReference>
<organism evidence="5 6">
    <name type="scientific">Paraglaciecola aquimarina</name>
    <dbReference type="NCBI Taxonomy" id="1235557"/>
    <lineage>
        <taxon>Bacteria</taxon>
        <taxon>Pseudomonadati</taxon>
        <taxon>Pseudomonadota</taxon>
        <taxon>Gammaproteobacteria</taxon>
        <taxon>Alteromonadales</taxon>
        <taxon>Alteromonadaceae</taxon>
        <taxon>Paraglaciecola</taxon>
    </lineage>
</organism>
<dbReference type="InterPro" id="IPR042095">
    <property type="entry name" value="SUMF_sf"/>
</dbReference>
<reference evidence="5 6" key="1">
    <citation type="submission" date="2023-10" db="EMBL/GenBank/DDBJ databases">
        <title>Glaciecola aquimarina strain GGW-M5 nov., isolated from a coastal seawater.</title>
        <authorList>
            <person name="Bayburt H."/>
            <person name="Kim J.M."/>
            <person name="Choi B.J."/>
            <person name="Jeon C.O."/>
        </authorList>
    </citation>
    <scope>NUCLEOTIDE SEQUENCE [LARGE SCALE GENOMIC DNA]</scope>
    <source>
        <strain evidence="5 6">KCTC 32108</strain>
    </source>
</reference>
<dbReference type="InterPro" id="IPR016187">
    <property type="entry name" value="CTDL_fold"/>
</dbReference>
<proteinExistence type="predicted"/>
<dbReference type="InterPro" id="IPR051043">
    <property type="entry name" value="Sulfatase_Mod_Factor_Kinase"/>
</dbReference>
<name>A0ABU3SSW5_9ALTE</name>
<evidence type="ECO:0000259" key="4">
    <source>
        <dbReference type="Pfam" id="PF08308"/>
    </source>
</evidence>
<dbReference type="PANTHER" id="PTHR23150:SF19">
    <property type="entry name" value="FORMYLGLYCINE-GENERATING ENZYME"/>
    <property type="match status" value="1"/>
</dbReference>
<dbReference type="Gene3D" id="3.90.1580.10">
    <property type="entry name" value="paralog of FGE (formylglycine-generating enzyme)"/>
    <property type="match status" value="1"/>
</dbReference>
<accession>A0ABU3SSW5</accession>
<feature type="signal peptide" evidence="2">
    <location>
        <begin position="1"/>
        <end position="21"/>
    </location>
</feature>
<feature type="chain" id="PRO_5047415609" evidence="2">
    <location>
        <begin position="22"/>
        <end position="622"/>
    </location>
</feature>
<keyword evidence="6" id="KW-1185">Reference proteome</keyword>
<dbReference type="InterPro" id="IPR005532">
    <property type="entry name" value="SUMF_dom"/>
</dbReference>
<evidence type="ECO:0000313" key="5">
    <source>
        <dbReference type="EMBL" id="MDU0353113.1"/>
    </source>
</evidence>
<dbReference type="Pfam" id="PF03781">
    <property type="entry name" value="FGE-sulfatase"/>
    <property type="match status" value="1"/>
</dbReference>
<dbReference type="InterPro" id="IPR013229">
    <property type="entry name" value="PEGA"/>
</dbReference>
<gene>
    <name evidence="5" type="ORF">RS130_03475</name>
</gene>
<evidence type="ECO:0000256" key="1">
    <source>
        <dbReference type="SAM" id="Coils"/>
    </source>
</evidence>
<evidence type="ECO:0000256" key="2">
    <source>
        <dbReference type="SAM" id="SignalP"/>
    </source>
</evidence>
<dbReference type="SUPFAM" id="SSF56436">
    <property type="entry name" value="C-type lectin-like"/>
    <property type="match status" value="1"/>
</dbReference>
<sequence length="622" mass="69230">MNRIAQLTFLAALSFSQIALSAGLSVSDIEQKISAKQSEYENYNSVLDSEISNAAKLERGLADLRKNVTLADADRQSALIEMNLQYDKVIENPELDIAPARSAYAKAVRTHKAIKDAISDKYNQWQAKLQEVEQMQVSKHSLLNTIEGLKEQLNSARVDRLYEEFNRKEAVVVSHKIACDKDETLSKCTERGKSLAKQKASKRFLDTVYSSLSEAKEVEKRRPTSDVSVQVLRSDVADSNFSGQGNYNVKMNLQLQGNLKRSEGCQLLGLDRRYCVSFAGKNTVKLGAAAPILVTDDSVMYELTVRSNVFDDEVFIDGVSYGSTKLQIMLPSGQHDVEVTKRGYESNHQQITLNESKTIKVELERAQYRFSKGERIQDILAGDIPGPDLVVVPAGNFRMGDITGLGLANERPVQTKDLKQSFGISETEISVGAFKAFVRATSYVTDAEKGEGCAFYQDGKAVWQANRNWRSPGFAQSDNHPVVCVSLKDAQAYVDWVSKASSQAYKLPTETRWEYAARAGKETDYWWGEGINSDNANCGWCGSQWSNVSTAPVGSFERNDFGLFDTVGNVWEWTVSEKSSSHAVVRGGAWNFAPRLARASTRMELDGSFRANYIGFRVVREQ</sequence>
<evidence type="ECO:0000259" key="3">
    <source>
        <dbReference type="Pfam" id="PF03781"/>
    </source>
</evidence>
<evidence type="ECO:0000313" key="6">
    <source>
        <dbReference type="Proteomes" id="UP001247805"/>
    </source>
</evidence>
<dbReference type="Pfam" id="PF08308">
    <property type="entry name" value="PEGA"/>
    <property type="match status" value="1"/>
</dbReference>
<keyword evidence="1" id="KW-0175">Coiled coil</keyword>
<keyword evidence="2" id="KW-0732">Signal</keyword>
<comment type="caution">
    <text evidence="5">The sequence shown here is derived from an EMBL/GenBank/DDBJ whole genome shotgun (WGS) entry which is preliminary data.</text>
</comment>
<feature type="domain" description="PEGA" evidence="4">
    <location>
        <begin position="301"/>
        <end position="364"/>
    </location>
</feature>
<dbReference type="RefSeq" id="WP_316024807.1">
    <property type="nucleotide sequence ID" value="NZ_JAWDIO010000002.1"/>
</dbReference>